<organism evidence="1 2">
    <name type="scientific">Marivirga lumbricoides</name>
    <dbReference type="NCBI Taxonomy" id="1046115"/>
    <lineage>
        <taxon>Bacteria</taxon>
        <taxon>Pseudomonadati</taxon>
        <taxon>Bacteroidota</taxon>
        <taxon>Cytophagia</taxon>
        <taxon>Cytophagales</taxon>
        <taxon>Marivirgaceae</taxon>
        <taxon>Marivirga</taxon>
    </lineage>
</organism>
<comment type="caution">
    <text evidence="1">The sequence shown here is derived from an EMBL/GenBank/DDBJ whole genome shotgun (WGS) entry which is preliminary data.</text>
</comment>
<name>A0ABQ1LFU7_9BACT</name>
<evidence type="ECO:0000313" key="1">
    <source>
        <dbReference type="EMBL" id="GGC22632.1"/>
    </source>
</evidence>
<sequence>MVSCNKDSTIFDPPHPSLLSSKDLHYLGSFRLDYVTGQEARLGFSEGRFAVSPETNSFFIEGKPSNSIAEFAIPELTNTTVLSEMKKTGPTLQEFSLFNDRVPFKTPNNDIRNIGGMELIDGKLIVTVFDPYDAASATGFDVDNLMIIEDPSDLANSDVRGYIGMNDKMRATGWMSPIPLELQGDLGGNYLTGGARMASINARWSMGPSAYSFNKEDLLTIGSGGTVPNTRLQEYPLHNRLAENSFNYPRPYTEECPDFVHDASKWRGECVGDNDLWTELSRGIYGVIVPGTRTYLTIGSTGGIRHGIAYKNTPIGRDGACSGECPHDWDDWDNYIWLYDVQDLIDHKNGLTKEYEARPYEYGPIVVPVQDPDNDGHIATIIGADYDEINNRLYISLKADTEGGYETIPLIAVYEIAL</sequence>
<keyword evidence="2" id="KW-1185">Reference proteome</keyword>
<reference evidence="2" key="1">
    <citation type="journal article" date="2019" name="Int. J. Syst. Evol. Microbiol.">
        <title>The Global Catalogue of Microorganisms (GCM) 10K type strain sequencing project: providing services to taxonomists for standard genome sequencing and annotation.</title>
        <authorList>
            <consortium name="The Broad Institute Genomics Platform"/>
            <consortium name="The Broad Institute Genome Sequencing Center for Infectious Disease"/>
            <person name="Wu L."/>
            <person name="Ma J."/>
        </authorList>
    </citation>
    <scope>NUCLEOTIDE SEQUENCE [LARGE SCALE GENOMIC DNA]</scope>
    <source>
        <strain evidence="2">CGMCC 1.10832</strain>
    </source>
</reference>
<gene>
    <name evidence="1" type="ORF">GCM10011506_04930</name>
</gene>
<accession>A0ABQ1LFU7</accession>
<dbReference type="Proteomes" id="UP000636010">
    <property type="component" value="Unassembled WGS sequence"/>
</dbReference>
<proteinExistence type="predicted"/>
<evidence type="ECO:0000313" key="2">
    <source>
        <dbReference type="Proteomes" id="UP000636010"/>
    </source>
</evidence>
<dbReference type="EMBL" id="BMEC01000001">
    <property type="protein sequence ID" value="GGC22632.1"/>
    <property type="molecule type" value="Genomic_DNA"/>
</dbReference>
<evidence type="ECO:0008006" key="3">
    <source>
        <dbReference type="Google" id="ProtNLM"/>
    </source>
</evidence>
<protein>
    <recommendedName>
        <fullName evidence="3">DUF4185 domain-containing protein</fullName>
    </recommendedName>
</protein>